<name>A0A0D8HCN0_9ACTN</name>
<evidence type="ECO:0000313" key="3">
    <source>
        <dbReference type="Proteomes" id="UP000032360"/>
    </source>
</evidence>
<protein>
    <submittedName>
        <fullName evidence="2">Uncharacterized protein</fullName>
    </submittedName>
</protein>
<keyword evidence="3" id="KW-1185">Reference proteome</keyword>
<reference evidence="2 3" key="1">
    <citation type="submission" date="2015-01" db="EMBL/GenBank/DDBJ databases">
        <title>Draft genome of the acidophilic iron oxidizer Acidithrix ferrooxidans strain Py-F3.</title>
        <authorList>
            <person name="Poehlein A."/>
            <person name="Eisen S."/>
            <person name="Schloemann M."/>
            <person name="Johnson B.D."/>
            <person name="Daniel R."/>
            <person name="Muehling M."/>
        </authorList>
    </citation>
    <scope>NUCLEOTIDE SEQUENCE [LARGE SCALE GENOMIC DNA]</scope>
    <source>
        <strain evidence="2 3">Py-F3</strain>
    </source>
</reference>
<feature type="compositionally biased region" description="Basic and acidic residues" evidence="1">
    <location>
        <begin position="1"/>
        <end position="13"/>
    </location>
</feature>
<accession>A0A0D8HCN0</accession>
<proteinExistence type="predicted"/>
<evidence type="ECO:0000313" key="2">
    <source>
        <dbReference type="EMBL" id="KJF15644.1"/>
    </source>
</evidence>
<evidence type="ECO:0000256" key="1">
    <source>
        <dbReference type="SAM" id="MobiDB-lite"/>
    </source>
</evidence>
<feature type="region of interest" description="Disordered" evidence="1">
    <location>
        <begin position="1"/>
        <end position="30"/>
    </location>
</feature>
<dbReference type="AlphaFoldDB" id="A0A0D8HCN0"/>
<dbReference type="EMBL" id="JXYS01000135">
    <property type="protein sequence ID" value="KJF15644.1"/>
    <property type="molecule type" value="Genomic_DNA"/>
</dbReference>
<dbReference type="Proteomes" id="UP000032360">
    <property type="component" value="Unassembled WGS sequence"/>
</dbReference>
<organism evidence="2 3">
    <name type="scientific">Acidithrix ferrooxidans</name>
    <dbReference type="NCBI Taxonomy" id="1280514"/>
    <lineage>
        <taxon>Bacteria</taxon>
        <taxon>Bacillati</taxon>
        <taxon>Actinomycetota</taxon>
        <taxon>Acidimicrobiia</taxon>
        <taxon>Acidimicrobiales</taxon>
        <taxon>Acidimicrobiaceae</taxon>
        <taxon>Acidithrix</taxon>
    </lineage>
</organism>
<comment type="caution">
    <text evidence="2">The sequence shown here is derived from an EMBL/GenBank/DDBJ whole genome shotgun (WGS) entry which is preliminary data.</text>
</comment>
<gene>
    <name evidence="2" type="ORF">AXFE_35160</name>
</gene>
<sequence length="30" mass="3080">MKDENTHQIEHPCGEGSAGSVTDKPLGGGQ</sequence>